<feature type="domain" description="Methyltransferase type 11" evidence="2">
    <location>
        <begin position="205"/>
        <end position="261"/>
    </location>
</feature>
<dbReference type="OrthoDB" id="3192052at2759"/>
<feature type="region of interest" description="Disordered" evidence="1">
    <location>
        <begin position="391"/>
        <end position="545"/>
    </location>
</feature>
<feature type="compositionally biased region" description="Polar residues" evidence="1">
    <location>
        <begin position="460"/>
        <end position="483"/>
    </location>
</feature>
<name>A0A0C3B400_SERVB</name>
<feature type="compositionally biased region" description="Polar residues" evidence="1">
    <location>
        <begin position="490"/>
        <end position="501"/>
    </location>
</feature>
<dbReference type="Gene3D" id="3.40.50.150">
    <property type="entry name" value="Vaccinia Virus protein VP39"/>
    <property type="match status" value="1"/>
</dbReference>
<dbReference type="HOGENOM" id="CLU_284434_0_0_1"/>
<feature type="compositionally biased region" description="Polar residues" evidence="1">
    <location>
        <begin position="516"/>
        <end position="542"/>
    </location>
</feature>
<dbReference type="SUPFAM" id="SSF53335">
    <property type="entry name" value="S-adenosyl-L-methionine-dependent methyltransferases"/>
    <property type="match status" value="1"/>
</dbReference>
<dbReference type="EMBL" id="KN824282">
    <property type="protein sequence ID" value="KIM31540.1"/>
    <property type="molecule type" value="Genomic_DNA"/>
</dbReference>
<dbReference type="AlphaFoldDB" id="A0A0C3B400"/>
<evidence type="ECO:0000313" key="4">
    <source>
        <dbReference type="Proteomes" id="UP000054097"/>
    </source>
</evidence>
<sequence>MHAIAASAARIRSKSIQKTVAANEPLPPSPAPRTLLVDKYGKPHHPFPRTLAPYPLNYEKAVLDAEALDLAFRLQIFEGSPTSIPDIRLDSPKTHPRRCLDLGCSSGDWILTASRCWPSTTFVGVDLVIGHQIPLHLLEQSPQDSGSSTGGALQLEDSKARSNNVADAGNPTLNPTPNTARPSVASNQQGHHLHHHEPSSPQTPLGSRIRWVQANFLKPLPFADGEFDYIHVSGIARGVPEDKWDSLFAELSRVLAINGHLEMFEEDVIFPILPTEEQPTPPFAEPGRNGSIGSSDTTSISRTSTSSHAGLDPTAAADERLRRASLSSSRFSAAAAASVSKTSKVPPVPPLRLNTKLSQQFSPSYSPSEAKLLSDFPFGTLAKAQGRVDSISIGPLDTGSTKRKPVKRCDEPAIPSGWDGPPQRSATINVGAPSAWRESPKEAGFSSPRKERKSTRRPKTSNSVATSFINLSAVSPSLPSFSQKPRRPSSAGSGSQGSVTRVGSVDIPLPVHPVPSNASLSSSKWHVRQPSYTTPRASTSAPSPIKHDHHILQTLFYAVYEGRFINTSPTAILPSFFNIYFQNVSVTPPIDFPTPPQPHVAREITRRDKRNTTQREWGCGGLEQPRGVSMNLPRTYANMSGLGETMRGTSTSILSTFSQVGSIKTQNEVSLSTIDRQLKRVQSSPGLVTDAGNRSPNRNSSPFSANSISTGGSSVSLSRNTSFLPTPVSSHSVNPYIEGGDDGSMRHHRYGTDGVLTSPTGVPQLRHYKSSTFSLVEKPAPEDDDDAKLAIMGDGGCFPTDEDKMDVQDGKTLSEFPSLASLRSDPSVTLNQDDDDLILDPLQSLEIDSDEENDFDTLAVEEMEMFDGRTGDSALGSFWSSSYEDLCRRVYVRPRKAFAGLGMHVPAQLLELDDLSMGVHLTRAWLNVVACKEAMWDELQRRAQLVQSPTQECSIEPTSPPMQRVTLLDDVEWLGTEKRMSDREKFELLFLRFEDDMRQWAAVGSSIPRKLTWVDPRYPNFGPVPALSSKRSTLRTSSIPHGSFSLDDGCGPGRDGIVVPGIDVCRTIRVFTGRKVVDNPPGCSSSKIFGLL</sequence>
<dbReference type="GO" id="GO:0008757">
    <property type="term" value="F:S-adenosylmethionine-dependent methyltransferase activity"/>
    <property type="evidence" value="ECO:0007669"/>
    <property type="project" value="InterPro"/>
</dbReference>
<reference evidence="3 4" key="1">
    <citation type="submission" date="2014-04" db="EMBL/GenBank/DDBJ databases">
        <authorList>
            <consortium name="DOE Joint Genome Institute"/>
            <person name="Kuo A."/>
            <person name="Zuccaro A."/>
            <person name="Kohler A."/>
            <person name="Nagy L.G."/>
            <person name="Floudas D."/>
            <person name="Copeland A."/>
            <person name="Barry K.W."/>
            <person name="Cichocki N."/>
            <person name="Veneault-Fourrey C."/>
            <person name="LaButti K."/>
            <person name="Lindquist E.A."/>
            <person name="Lipzen A."/>
            <person name="Lundell T."/>
            <person name="Morin E."/>
            <person name="Murat C."/>
            <person name="Sun H."/>
            <person name="Tunlid A."/>
            <person name="Henrissat B."/>
            <person name="Grigoriev I.V."/>
            <person name="Hibbett D.S."/>
            <person name="Martin F."/>
            <person name="Nordberg H.P."/>
            <person name="Cantor M.N."/>
            <person name="Hua S.X."/>
        </authorList>
    </citation>
    <scope>NUCLEOTIDE SEQUENCE [LARGE SCALE GENOMIC DNA]</scope>
    <source>
        <strain evidence="3 4">MAFF 305830</strain>
    </source>
</reference>
<dbReference type="InterPro" id="IPR029063">
    <property type="entry name" value="SAM-dependent_MTases_sf"/>
</dbReference>
<feature type="compositionally biased region" description="Low complexity" evidence="1">
    <location>
        <begin position="291"/>
        <end position="307"/>
    </location>
</feature>
<feature type="region of interest" description="Disordered" evidence="1">
    <location>
        <begin position="140"/>
        <end position="205"/>
    </location>
</feature>
<feature type="compositionally biased region" description="Polar residues" evidence="1">
    <location>
        <begin position="140"/>
        <end position="151"/>
    </location>
</feature>
<protein>
    <recommendedName>
        <fullName evidence="2">Methyltransferase type 11 domain-containing protein</fullName>
    </recommendedName>
</protein>
<dbReference type="Proteomes" id="UP000054097">
    <property type="component" value="Unassembled WGS sequence"/>
</dbReference>
<feature type="region of interest" description="Disordered" evidence="1">
    <location>
        <begin position="682"/>
        <end position="717"/>
    </location>
</feature>
<dbReference type="InterPro" id="IPR013216">
    <property type="entry name" value="Methyltransf_11"/>
</dbReference>
<dbReference type="STRING" id="933852.A0A0C3B400"/>
<organism evidence="3 4">
    <name type="scientific">Serendipita vermifera MAFF 305830</name>
    <dbReference type="NCBI Taxonomy" id="933852"/>
    <lineage>
        <taxon>Eukaryota</taxon>
        <taxon>Fungi</taxon>
        <taxon>Dikarya</taxon>
        <taxon>Basidiomycota</taxon>
        <taxon>Agaricomycotina</taxon>
        <taxon>Agaricomycetes</taxon>
        <taxon>Sebacinales</taxon>
        <taxon>Serendipitaceae</taxon>
        <taxon>Serendipita</taxon>
    </lineage>
</organism>
<dbReference type="Pfam" id="PF08241">
    <property type="entry name" value="Methyltransf_11"/>
    <property type="match status" value="1"/>
</dbReference>
<evidence type="ECO:0000256" key="1">
    <source>
        <dbReference type="SAM" id="MobiDB-lite"/>
    </source>
</evidence>
<feature type="region of interest" description="Disordered" evidence="1">
    <location>
        <begin position="275"/>
        <end position="314"/>
    </location>
</feature>
<keyword evidence="4" id="KW-1185">Reference proteome</keyword>
<reference evidence="4" key="2">
    <citation type="submission" date="2015-01" db="EMBL/GenBank/DDBJ databases">
        <title>Evolutionary Origins and Diversification of the Mycorrhizal Mutualists.</title>
        <authorList>
            <consortium name="DOE Joint Genome Institute"/>
            <consortium name="Mycorrhizal Genomics Consortium"/>
            <person name="Kohler A."/>
            <person name="Kuo A."/>
            <person name="Nagy L.G."/>
            <person name="Floudas D."/>
            <person name="Copeland A."/>
            <person name="Barry K.W."/>
            <person name="Cichocki N."/>
            <person name="Veneault-Fourrey C."/>
            <person name="LaButti K."/>
            <person name="Lindquist E.A."/>
            <person name="Lipzen A."/>
            <person name="Lundell T."/>
            <person name="Morin E."/>
            <person name="Murat C."/>
            <person name="Riley R."/>
            <person name="Ohm R."/>
            <person name="Sun H."/>
            <person name="Tunlid A."/>
            <person name="Henrissat B."/>
            <person name="Grigoriev I.V."/>
            <person name="Hibbett D.S."/>
            <person name="Martin F."/>
        </authorList>
    </citation>
    <scope>NUCLEOTIDE SEQUENCE [LARGE SCALE GENOMIC DNA]</scope>
    <source>
        <strain evidence="4">MAFF 305830</strain>
    </source>
</reference>
<gene>
    <name evidence="3" type="ORF">M408DRAFT_327715</name>
</gene>
<feature type="compositionally biased region" description="Polar residues" evidence="1">
    <location>
        <begin position="161"/>
        <end position="190"/>
    </location>
</feature>
<evidence type="ECO:0000313" key="3">
    <source>
        <dbReference type="EMBL" id="KIM31540.1"/>
    </source>
</evidence>
<feature type="compositionally biased region" description="Low complexity" evidence="1">
    <location>
        <begin position="693"/>
        <end position="717"/>
    </location>
</feature>
<proteinExistence type="predicted"/>
<feature type="compositionally biased region" description="Basic residues" evidence="1">
    <location>
        <begin position="450"/>
        <end position="459"/>
    </location>
</feature>
<evidence type="ECO:0000259" key="2">
    <source>
        <dbReference type="Pfam" id="PF08241"/>
    </source>
</evidence>
<accession>A0A0C3B400</accession>